<dbReference type="Pfam" id="PF13456">
    <property type="entry name" value="RVT_3"/>
    <property type="match status" value="1"/>
</dbReference>
<comment type="caution">
    <text evidence="3">The sequence shown here is derived from an EMBL/GenBank/DDBJ whole genome shotgun (WGS) entry which is preliminary data.</text>
</comment>
<dbReference type="CDD" id="cd06222">
    <property type="entry name" value="RNase_H_like"/>
    <property type="match status" value="1"/>
</dbReference>
<evidence type="ECO:0000313" key="4">
    <source>
        <dbReference type="Proteomes" id="UP000634136"/>
    </source>
</evidence>
<sequence length="413" mass="47533">MADGATIKFWEDCWVADDSSIKVLINNDSRIPTPSSCALEFVDSNQCWDIRRMMQVISEEIINKIMEIHPPSDTHGPDTPVWCPDQNGKFSIKSAYMCIRSLADKEAMPVWSKIWKCQAFQAGRFLLWRLAHDSLPTRARTARWGNNDPRCVWCKNFRETNTHLFRECFKVARIWRRFINPKDYAFFFNLPLKDWIAWNLGSGKVFCNIPWPTIFTITIYLIWQWRNKSLKEIDFSVPFDPERLILCFAKSHVRAWSVVDPNPNHTVNRCGGLIRDEDGSWIQGFKKRIGIATPLTAELWGIFYGLSLASSIKASRVEIESDSSMIIKHLNNVPCNDLEDNHVMKKIKELISRDWETSFSFIPSKLNRCADYLAKESLSDNWNLDILVSPPSCIGSFIREDASGLIPLSDLGG</sequence>
<dbReference type="Pfam" id="PF13966">
    <property type="entry name" value="zf-RVT"/>
    <property type="match status" value="1"/>
</dbReference>
<feature type="domain" description="RNase H type-1" evidence="1">
    <location>
        <begin position="269"/>
        <end position="376"/>
    </location>
</feature>
<evidence type="ECO:0000259" key="1">
    <source>
        <dbReference type="Pfam" id="PF13456"/>
    </source>
</evidence>
<protein>
    <submittedName>
        <fullName evidence="3">Ribonuclease H</fullName>
    </submittedName>
</protein>
<organism evidence="3 4">
    <name type="scientific">Senna tora</name>
    <dbReference type="NCBI Taxonomy" id="362788"/>
    <lineage>
        <taxon>Eukaryota</taxon>
        <taxon>Viridiplantae</taxon>
        <taxon>Streptophyta</taxon>
        <taxon>Embryophyta</taxon>
        <taxon>Tracheophyta</taxon>
        <taxon>Spermatophyta</taxon>
        <taxon>Magnoliopsida</taxon>
        <taxon>eudicotyledons</taxon>
        <taxon>Gunneridae</taxon>
        <taxon>Pentapetalae</taxon>
        <taxon>rosids</taxon>
        <taxon>fabids</taxon>
        <taxon>Fabales</taxon>
        <taxon>Fabaceae</taxon>
        <taxon>Caesalpinioideae</taxon>
        <taxon>Cassia clade</taxon>
        <taxon>Senna</taxon>
    </lineage>
</organism>
<evidence type="ECO:0000259" key="2">
    <source>
        <dbReference type="Pfam" id="PF13966"/>
    </source>
</evidence>
<dbReference type="PANTHER" id="PTHR47723">
    <property type="entry name" value="OS05G0353850 PROTEIN"/>
    <property type="match status" value="1"/>
</dbReference>
<proteinExistence type="predicted"/>
<keyword evidence="4" id="KW-1185">Reference proteome</keyword>
<evidence type="ECO:0000313" key="3">
    <source>
        <dbReference type="EMBL" id="KAF7842577.1"/>
    </source>
</evidence>
<dbReference type="SUPFAM" id="SSF53098">
    <property type="entry name" value="Ribonuclease H-like"/>
    <property type="match status" value="1"/>
</dbReference>
<dbReference type="InterPro" id="IPR053151">
    <property type="entry name" value="RNase_H-like"/>
</dbReference>
<dbReference type="InterPro" id="IPR036397">
    <property type="entry name" value="RNaseH_sf"/>
</dbReference>
<reference evidence="3" key="1">
    <citation type="submission" date="2020-09" db="EMBL/GenBank/DDBJ databases">
        <title>Genome-Enabled Discovery of Anthraquinone Biosynthesis in Senna tora.</title>
        <authorList>
            <person name="Kang S.-H."/>
            <person name="Pandey R.P."/>
            <person name="Lee C.-M."/>
            <person name="Sim J.-S."/>
            <person name="Jeong J.-T."/>
            <person name="Choi B.-S."/>
            <person name="Jung M."/>
            <person name="Ginzburg D."/>
            <person name="Zhao K."/>
            <person name="Won S.Y."/>
            <person name="Oh T.-J."/>
            <person name="Yu Y."/>
            <person name="Kim N.-H."/>
            <person name="Lee O.R."/>
            <person name="Lee T.-H."/>
            <person name="Bashyal P."/>
            <person name="Kim T.-S."/>
            <person name="Lee W.-H."/>
            <person name="Kawkins C."/>
            <person name="Kim C.-K."/>
            <person name="Kim J.S."/>
            <person name="Ahn B.O."/>
            <person name="Rhee S.Y."/>
            <person name="Sohng J.K."/>
        </authorList>
    </citation>
    <scope>NUCLEOTIDE SEQUENCE</scope>
    <source>
        <tissue evidence="3">Leaf</tissue>
    </source>
</reference>
<gene>
    <name evidence="3" type="ORF">G2W53_004875</name>
</gene>
<dbReference type="Gene3D" id="3.30.420.10">
    <property type="entry name" value="Ribonuclease H-like superfamily/Ribonuclease H"/>
    <property type="match status" value="1"/>
</dbReference>
<dbReference type="InterPro" id="IPR044730">
    <property type="entry name" value="RNase_H-like_dom_plant"/>
</dbReference>
<dbReference type="InterPro" id="IPR012337">
    <property type="entry name" value="RNaseH-like_sf"/>
</dbReference>
<dbReference type="GO" id="GO:0004523">
    <property type="term" value="F:RNA-DNA hybrid ribonuclease activity"/>
    <property type="evidence" value="ECO:0007669"/>
    <property type="project" value="InterPro"/>
</dbReference>
<name>A0A834XCX7_9FABA</name>
<dbReference type="PANTHER" id="PTHR47723:SF19">
    <property type="entry name" value="POLYNUCLEOTIDYL TRANSFERASE, RIBONUCLEASE H-LIKE SUPERFAMILY PROTEIN"/>
    <property type="match status" value="1"/>
</dbReference>
<feature type="domain" description="Reverse transcriptase zinc-binding" evidence="2">
    <location>
        <begin position="90"/>
        <end position="175"/>
    </location>
</feature>
<dbReference type="GO" id="GO:0003676">
    <property type="term" value="F:nucleic acid binding"/>
    <property type="evidence" value="ECO:0007669"/>
    <property type="project" value="InterPro"/>
</dbReference>
<accession>A0A834XCX7</accession>
<dbReference type="InterPro" id="IPR002156">
    <property type="entry name" value="RNaseH_domain"/>
</dbReference>
<dbReference type="InterPro" id="IPR026960">
    <property type="entry name" value="RVT-Znf"/>
</dbReference>
<dbReference type="EMBL" id="JAAIUW010000002">
    <property type="protein sequence ID" value="KAF7842577.1"/>
    <property type="molecule type" value="Genomic_DNA"/>
</dbReference>
<dbReference type="OrthoDB" id="1743609at2759"/>
<dbReference type="Proteomes" id="UP000634136">
    <property type="component" value="Unassembled WGS sequence"/>
</dbReference>
<dbReference type="AlphaFoldDB" id="A0A834XCX7"/>